<reference evidence="1 2" key="1">
    <citation type="journal article" date="2017" name="Mol. Biol. Evol.">
        <title>The 4-celled Tetrabaena socialis nuclear genome reveals the essential components for genetic control of cell number at the origin of multicellularity in the volvocine lineage.</title>
        <authorList>
            <person name="Featherston J."/>
            <person name="Arakaki Y."/>
            <person name="Hanschen E.R."/>
            <person name="Ferris P.J."/>
            <person name="Michod R.E."/>
            <person name="Olson B.J.S.C."/>
            <person name="Nozaki H."/>
            <person name="Durand P.M."/>
        </authorList>
    </citation>
    <scope>NUCLEOTIDE SEQUENCE [LARGE SCALE GENOMIC DNA]</scope>
    <source>
        <strain evidence="1 2">NIES-571</strain>
    </source>
</reference>
<dbReference type="InterPro" id="IPR001160">
    <property type="entry name" value="Peptidase_M20C"/>
</dbReference>
<organism evidence="1 2">
    <name type="scientific">Tetrabaena socialis</name>
    <dbReference type="NCBI Taxonomy" id="47790"/>
    <lineage>
        <taxon>Eukaryota</taxon>
        <taxon>Viridiplantae</taxon>
        <taxon>Chlorophyta</taxon>
        <taxon>core chlorophytes</taxon>
        <taxon>Chlorophyceae</taxon>
        <taxon>CS clade</taxon>
        <taxon>Chlamydomonadales</taxon>
        <taxon>Tetrabaenaceae</taxon>
        <taxon>Tetrabaena</taxon>
    </lineage>
</organism>
<gene>
    <name evidence="1" type="ORF">TSOC_008705</name>
</gene>
<protein>
    <submittedName>
        <fullName evidence="1">Cytosol non-specific dipeptidase</fullName>
    </submittedName>
</protein>
<dbReference type="PANTHER" id="PTHR43501">
    <property type="entry name" value="CYTOSOL NON-SPECIFIC DIPEPTIDASE"/>
    <property type="match status" value="1"/>
</dbReference>
<dbReference type="Pfam" id="PF01546">
    <property type="entry name" value="Peptidase_M20"/>
    <property type="match status" value="1"/>
</dbReference>
<sequence length="217" mass="23036">MVALRSAFAKPASASRSARPLAHSRPLVTALLRGVGSAGISRSILTRYIPDDRTASVTTMTRKIEADAAVSGLQPALLWSFFRDLTQLPRPSKQEEKVLTYLKDFAAARQLAWKQDAVGNLVIKRPGSGGGEDAPAVIVQGHIDMVCEKEPSVQHDFASDPLSLLREGDWLKARGTTLGADNGIGVAAALALLASPPGAKLPPLECLFTVDEETGLT</sequence>
<dbReference type="EMBL" id="PGGS01000337">
    <property type="protein sequence ID" value="PNH05069.1"/>
    <property type="molecule type" value="Genomic_DNA"/>
</dbReference>
<name>A0A2J7ZXS5_9CHLO</name>
<dbReference type="GO" id="GO:0070573">
    <property type="term" value="F:metallodipeptidase activity"/>
    <property type="evidence" value="ECO:0007669"/>
    <property type="project" value="TreeGrafter"/>
</dbReference>
<dbReference type="SUPFAM" id="SSF53187">
    <property type="entry name" value="Zn-dependent exopeptidases"/>
    <property type="match status" value="1"/>
</dbReference>
<keyword evidence="2" id="KW-1185">Reference proteome</keyword>
<dbReference type="Proteomes" id="UP000236333">
    <property type="component" value="Unassembled WGS sequence"/>
</dbReference>
<evidence type="ECO:0000313" key="1">
    <source>
        <dbReference type="EMBL" id="PNH05069.1"/>
    </source>
</evidence>
<proteinExistence type="predicted"/>
<feature type="non-terminal residue" evidence="1">
    <location>
        <position position="217"/>
    </location>
</feature>
<dbReference type="InterPro" id="IPR002933">
    <property type="entry name" value="Peptidase_M20"/>
</dbReference>
<dbReference type="GO" id="GO:0006508">
    <property type="term" value="P:proteolysis"/>
    <property type="evidence" value="ECO:0007669"/>
    <property type="project" value="InterPro"/>
</dbReference>
<comment type="caution">
    <text evidence="1">The sequence shown here is derived from an EMBL/GenBank/DDBJ whole genome shotgun (WGS) entry which is preliminary data.</text>
</comment>
<dbReference type="AlphaFoldDB" id="A0A2J7ZXS5"/>
<dbReference type="GO" id="GO:0005829">
    <property type="term" value="C:cytosol"/>
    <property type="evidence" value="ECO:0007669"/>
    <property type="project" value="TreeGrafter"/>
</dbReference>
<dbReference type="PANTHER" id="PTHR43501:SF1">
    <property type="entry name" value="CYTOSOL NON-SPECIFIC DIPEPTIDASE"/>
    <property type="match status" value="1"/>
</dbReference>
<dbReference type="PRINTS" id="PR00934">
    <property type="entry name" value="XHISDIPTASE"/>
</dbReference>
<dbReference type="OrthoDB" id="191370at2759"/>
<evidence type="ECO:0000313" key="2">
    <source>
        <dbReference type="Proteomes" id="UP000236333"/>
    </source>
</evidence>
<accession>A0A2J7ZXS5</accession>
<dbReference type="Gene3D" id="3.40.630.10">
    <property type="entry name" value="Zn peptidases"/>
    <property type="match status" value="1"/>
</dbReference>